<evidence type="ECO:0000313" key="2">
    <source>
        <dbReference type="Proteomes" id="UP000828390"/>
    </source>
</evidence>
<organism evidence="1 2">
    <name type="scientific">Dreissena polymorpha</name>
    <name type="common">Zebra mussel</name>
    <name type="synonym">Mytilus polymorpha</name>
    <dbReference type="NCBI Taxonomy" id="45954"/>
    <lineage>
        <taxon>Eukaryota</taxon>
        <taxon>Metazoa</taxon>
        <taxon>Spiralia</taxon>
        <taxon>Lophotrochozoa</taxon>
        <taxon>Mollusca</taxon>
        <taxon>Bivalvia</taxon>
        <taxon>Autobranchia</taxon>
        <taxon>Heteroconchia</taxon>
        <taxon>Euheterodonta</taxon>
        <taxon>Imparidentia</taxon>
        <taxon>Neoheterodontei</taxon>
        <taxon>Myida</taxon>
        <taxon>Dreissenoidea</taxon>
        <taxon>Dreissenidae</taxon>
        <taxon>Dreissena</taxon>
    </lineage>
</organism>
<comment type="caution">
    <text evidence="1">The sequence shown here is derived from an EMBL/GenBank/DDBJ whole genome shotgun (WGS) entry which is preliminary data.</text>
</comment>
<reference evidence="1" key="1">
    <citation type="journal article" date="2019" name="bioRxiv">
        <title>The Genome of the Zebra Mussel, Dreissena polymorpha: A Resource for Invasive Species Research.</title>
        <authorList>
            <person name="McCartney M.A."/>
            <person name="Auch B."/>
            <person name="Kono T."/>
            <person name="Mallez S."/>
            <person name="Zhang Y."/>
            <person name="Obille A."/>
            <person name="Becker A."/>
            <person name="Abrahante J.E."/>
            <person name="Garbe J."/>
            <person name="Badalamenti J.P."/>
            <person name="Herman A."/>
            <person name="Mangelson H."/>
            <person name="Liachko I."/>
            <person name="Sullivan S."/>
            <person name="Sone E.D."/>
            <person name="Koren S."/>
            <person name="Silverstein K.A.T."/>
            <person name="Beckman K.B."/>
            <person name="Gohl D.M."/>
        </authorList>
    </citation>
    <scope>NUCLEOTIDE SEQUENCE</scope>
    <source>
        <strain evidence="1">Duluth1</strain>
        <tissue evidence="1">Whole animal</tissue>
    </source>
</reference>
<dbReference type="AlphaFoldDB" id="A0A9D4RM56"/>
<accession>A0A9D4RM56</accession>
<dbReference type="EMBL" id="JAIWYP010000002">
    <property type="protein sequence ID" value="KAH3871305.1"/>
    <property type="molecule type" value="Genomic_DNA"/>
</dbReference>
<evidence type="ECO:0000313" key="1">
    <source>
        <dbReference type="EMBL" id="KAH3871305.1"/>
    </source>
</evidence>
<keyword evidence="2" id="KW-1185">Reference proteome</keyword>
<reference evidence="1" key="2">
    <citation type="submission" date="2020-11" db="EMBL/GenBank/DDBJ databases">
        <authorList>
            <person name="McCartney M.A."/>
            <person name="Auch B."/>
            <person name="Kono T."/>
            <person name="Mallez S."/>
            <person name="Becker A."/>
            <person name="Gohl D.M."/>
            <person name="Silverstein K.A.T."/>
            <person name="Koren S."/>
            <person name="Bechman K.B."/>
            <person name="Herman A."/>
            <person name="Abrahante J.E."/>
            <person name="Garbe J."/>
        </authorList>
    </citation>
    <scope>NUCLEOTIDE SEQUENCE</scope>
    <source>
        <strain evidence="1">Duluth1</strain>
        <tissue evidence="1">Whole animal</tissue>
    </source>
</reference>
<gene>
    <name evidence="1" type="ORF">DPMN_034502</name>
</gene>
<name>A0A9D4RM56_DREPO</name>
<protein>
    <submittedName>
        <fullName evidence="1">Uncharacterized protein</fullName>
    </submittedName>
</protein>
<dbReference type="Proteomes" id="UP000828390">
    <property type="component" value="Unassembled WGS sequence"/>
</dbReference>
<sequence length="60" mass="6526">MTKNYILNPLAPEFIPKAVYTGPAGHAVFMPQQGPLHGAWIGQHPGAAYRGPNSQVWERG</sequence>
<proteinExistence type="predicted"/>